<evidence type="ECO:0008006" key="4">
    <source>
        <dbReference type="Google" id="ProtNLM"/>
    </source>
</evidence>
<dbReference type="Pfam" id="PF19883">
    <property type="entry name" value="DUF6356"/>
    <property type="match status" value="1"/>
</dbReference>
<dbReference type="RefSeq" id="WP_167955591.1">
    <property type="nucleotide sequence ID" value="NZ_JAATJE010000002.1"/>
</dbReference>
<keyword evidence="1" id="KW-0812">Transmembrane</keyword>
<comment type="caution">
    <text evidence="2">The sequence shown here is derived from an EMBL/GenBank/DDBJ whole genome shotgun (WGS) entry which is preliminary data.</text>
</comment>
<sequence length="84" mass="9339">MFRRLFLDHPADVNESYAAHFRTATRFGLLMIAGGLGAIVHGIVPALFQTTGSRTVKRLHAEMNGARGRTRDANVEMKSVEWVI</sequence>
<keyword evidence="3" id="KW-1185">Reference proteome</keyword>
<evidence type="ECO:0000256" key="1">
    <source>
        <dbReference type="SAM" id="Phobius"/>
    </source>
</evidence>
<evidence type="ECO:0000313" key="3">
    <source>
        <dbReference type="Proteomes" id="UP000734218"/>
    </source>
</evidence>
<name>A0ABX0XQX8_9SPHN</name>
<dbReference type="InterPro" id="IPR045936">
    <property type="entry name" value="DUF6356"/>
</dbReference>
<keyword evidence="1" id="KW-0472">Membrane</keyword>
<evidence type="ECO:0000313" key="2">
    <source>
        <dbReference type="EMBL" id="NJC35060.1"/>
    </source>
</evidence>
<reference evidence="2 3" key="1">
    <citation type="submission" date="2020-03" db="EMBL/GenBank/DDBJ databases">
        <title>Genomic Encyclopedia of Type Strains, Phase IV (KMG-IV): sequencing the most valuable type-strain genomes for metagenomic binning, comparative biology and taxonomic classification.</title>
        <authorList>
            <person name="Goeker M."/>
        </authorList>
    </citation>
    <scope>NUCLEOTIDE SEQUENCE [LARGE SCALE GENOMIC DNA]</scope>
    <source>
        <strain evidence="2 3">DSM 27651</strain>
    </source>
</reference>
<keyword evidence="1" id="KW-1133">Transmembrane helix</keyword>
<protein>
    <recommendedName>
        <fullName evidence="4">Capsule biosynthesis protein</fullName>
    </recommendedName>
</protein>
<proteinExistence type="predicted"/>
<feature type="transmembrane region" description="Helical" evidence="1">
    <location>
        <begin position="27"/>
        <end position="48"/>
    </location>
</feature>
<dbReference type="Proteomes" id="UP000734218">
    <property type="component" value="Unassembled WGS sequence"/>
</dbReference>
<gene>
    <name evidence="2" type="ORF">GGR88_002574</name>
</gene>
<accession>A0ABX0XQX8</accession>
<dbReference type="EMBL" id="JAATJE010000002">
    <property type="protein sequence ID" value="NJC35060.1"/>
    <property type="molecule type" value="Genomic_DNA"/>
</dbReference>
<organism evidence="2 3">
    <name type="scientific">Sphingomonas jejuensis</name>
    <dbReference type="NCBI Taxonomy" id="904715"/>
    <lineage>
        <taxon>Bacteria</taxon>
        <taxon>Pseudomonadati</taxon>
        <taxon>Pseudomonadota</taxon>
        <taxon>Alphaproteobacteria</taxon>
        <taxon>Sphingomonadales</taxon>
        <taxon>Sphingomonadaceae</taxon>
        <taxon>Sphingomonas</taxon>
    </lineage>
</organism>